<keyword evidence="8" id="KW-1185">Reference proteome</keyword>
<proteinExistence type="predicted"/>
<feature type="region of interest" description="Disordered" evidence="5">
    <location>
        <begin position="593"/>
        <end position="666"/>
    </location>
</feature>
<protein>
    <recommendedName>
        <fullName evidence="1">non-specific serine/threonine protein kinase</fullName>
        <ecNumber evidence="1">2.7.11.1</ecNumber>
    </recommendedName>
</protein>
<evidence type="ECO:0000256" key="2">
    <source>
        <dbReference type="ARBA" id="ARBA00022741"/>
    </source>
</evidence>
<name>A0A9N9SLK6_PHACE</name>
<keyword evidence="3 4" id="KW-0067">ATP-binding</keyword>
<dbReference type="InterPro" id="IPR011009">
    <property type="entry name" value="Kinase-like_dom_sf"/>
</dbReference>
<evidence type="ECO:0000256" key="5">
    <source>
        <dbReference type="SAM" id="MobiDB-lite"/>
    </source>
</evidence>
<dbReference type="GO" id="GO:0005524">
    <property type="term" value="F:ATP binding"/>
    <property type="evidence" value="ECO:0007669"/>
    <property type="project" value="UniProtKB-UniRule"/>
</dbReference>
<dbReference type="PROSITE" id="PS00107">
    <property type="entry name" value="PROTEIN_KINASE_ATP"/>
    <property type="match status" value="1"/>
</dbReference>
<feature type="region of interest" description="Disordered" evidence="5">
    <location>
        <begin position="1"/>
        <end position="25"/>
    </location>
</feature>
<dbReference type="Gene3D" id="1.10.510.10">
    <property type="entry name" value="Transferase(Phosphotransferase) domain 1"/>
    <property type="match status" value="2"/>
</dbReference>
<evidence type="ECO:0000259" key="6">
    <source>
        <dbReference type="PROSITE" id="PS50011"/>
    </source>
</evidence>
<evidence type="ECO:0000256" key="4">
    <source>
        <dbReference type="PROSITE-ProRule" id="PRU10141"/>
    </source>
</evidence>
<dbReference type="EMBL" id="OU896714">
    <property type="protein sequence ID" value="CAG9824248.1"/>
    <property type="molecule type" value="Genomic_DNA"/>
</dbReference>
<dbReference type="EC" id="2.7.11.1" evidence="1"/>
<organism evidence="7 8">
    <name type="scientific">Phaedon cochleariae</name>
    <name type="common">Mustard beetle</name>
    <dbReference type="NCBI Taxonomy" id="80249"/>
    <lineage>
        <taxon>Eukaryota</taxon>
        <taxon>Metazoa</taxon>
        <taxon>Ecdysozoa</taxon>
        <taxon>Arthropoda</taxon>
        <taxon>Hexapoda</taxon>
        <taxon>Insecta</taxon>
        <taxon>Pterygota</taxon>
        <taxon>Neoptera</taxon>
        <taxon>Endopterygota</taxon>
        <taxon>Coleoptera</taxon>
        <taxon>Polyphaga</taxon>
        <taxon>Cucujiformia</taxon>
        <taxon>Chrysomeloidea</taxon>
        <taxon>Chrysomelidae</taxon>
        <taxon>Chrysomelinae</taxon>
        <taxon>Chrysomelini</taxon>
        <taxon>Phaedon</taxon>
    </lineage>
</organism>
<dbReference type="Proteomes" id="UP001153737">
    <property type="component" value="Chromosome 8"/>
</dbReference>
<dbReference type="OrthoDB" id="2687620at2759"/>
<dbReference type="SUPFAM" id="SSF56112">
    <property type="entry name" value="Protein kinase-like (PK-like)"/>
    <property type="match status" value="1"/>
</dbReference>
<feature type="compositionally biased region" description="Basic and acidic residues" evidence="5">
    <location>
        <begin position="593"/>
        <end position="606"/>
    </location>
</feature>
<evidence type="ECO:0000313" key="7">
    <source>
        <dbReference type="EMBL" id="CAG9824248.1"/>
    </source>
</evidence>
<reference evidence="7" key="2">
    <citation type="submission" date="2022-10" db="EMBL/GenBank/DDBJ databases">
        <authorList>
            <consortium name="ENA_rothamsted_submissions"/>
            <consortium name="culmorum"/>
            <person name="King R."/>
        </authorList>
    </citation>
    <scope>NUCLEOTIDE SEQUENCE</scope>
</reference>
<dbReference type="InterPro" id="IPR017441">
    <property type="entry name" value="Protein_kinase_ATP_BS"/>
</dbReference>
<dbReference type="InterPro" id="IPR008271">
    <property type="entry name" value="Ser/Thr_kinase_AS"/>
</dbReference>
<feature type="domain" description="Protein kinase" evidence="6">
    <location>
        <begin position="45"/>
        <end position="496"/>
    </location>
</feature>
<accession>A0A9N9SLK6</accession>
<sequence length="666" mass="77024">MPRRCYDQDFSSQNEPPRKRSSTGISNSIQLKEGEVVTDISNKNWKLGKPIGIGGFGEIYEATDIISTKSKTDSSYVAKIERHSNGPLFVEINCYLRIGKSTTIEDWKREKHQRFLGMPHYVASGSHYYNGEKYRFLVLPKYKQDLEQVFQEKKLFNIKTVSLICIQILDVLEYIHSKGYVHSDIKASNVMLGKPTEPVTSESRTRKIRCPSRLRYTHPSKKGSSRTPITPIKRSRRNLRSSGTVNYIDDIPYLDEVLDRHDEKHRTVLLDIPSNSEIKNGDKMSDHVYLLDYGLASKYLLSNGDHKEYCTDQRRAHAGTVLFCSRDAHKGVPSRRSDLETLAYNMLYWLTGSLPWSDYLDQPLEVEKKKTRCFRNLNSFLELSFQRNDFPNFVKVYFEYINSLQFEETPDYDYCRKIFENNIKLYGYKDDSVLDFDNLEGWGSKQKKSKKNNGKIITCGSFLKTSPLLPINSNIMFKRPKLRKKAKNNDTQDSMMNWSKILTDPETIIKQARERKNTEGSDPGTPNSMCLDIETIESMNPTYAMLEVFNKCKEREGSPRYKNDSMVADVIEGYTPAMMAVHNRMTERLELEYDSEKSDHKSEGRPSAKKRPGRKTRARASESPPVQRTARAKSQQNVTRKKDSLLHLPLKKAKSTPLRRNYRLRG</sequence>
<dbReference type="InterPro" id="IPR050235">
    <property type="entry name" value="CK1_Ser-Thr_kinase"/>
</dbReference>
<dbReference type="PROSITE" id="PS50011">
    <property type="entry name" value="PROTEIN_KINASE_DOM"/>
    <property type="match status" value="1"/>
</dbReference>
<keyword evidence="2 4" id="KW-0547">Nucleotide-binding</keyword>
<dbReference type="InterPro" id="IPR000719">
    <property type="entry name" value="Prot_kinase_dom"/>
</dbReference>
<feature type="compositionally biased region" description="Basic residues" evidence="5">
    <location>
        <begin position="607"/>
        <end position="618"/>
    </location>
</feature>
<evidence type="ECO:0000256" key="3">
    <source>
        <dbReference type="ARBA" id="ARBA00022840"/>
    </source>
</evidence>
<dbReference type="PANTHER" id="PTHR11909">
    <property type="entry name" value="CASEIN KINASE-RELATED"/>
    <property type="match status" value="1"/>
</dbReference>
<evidence type="ECO:0000256" key="1">
    <source>
        <dbReference type="ARBA" id="ARBA00012513"/>
    </source>
</evidence>
<reference evidence="7" key="1">
    <citation type="submission" date="2022-01" db="EMBL/GenBank/DDBJ databases">
        <authorList>
            <person name="King R."/>
        </authorList>
    </citation>
    <scope>NUCLEOTIDE SEQUENCE</scope>
</reference>
<dbReference type="AlphaFoldDB" id="A0A9N9SLK6"/>
<feature type="binding site" evidence="4">
    <location>
        <position position="79"/>
    </location>
    <ligand>
        <name>ATP</name>
        <dbReference type="ChEBI" id="CHEBI:30616"/>
    </ligand>
</feature>
<evidence type="ECO:0000313" key="8">
    <source>
        <dbReference type="Proteomes" id="UP001153737"/>
    </source>
</evidence>
<dbReference type="PROSITE" id="PS00108">
    <property type="entry name" value="PROTEIN_KINASE_ST"/>
    <property type="match status" value="1"/>
</dbReference>
<dbReference type="SMART" id="SM00220">
    <property type="entry name" value="S_TKc"/>
    <property type="match status" value="1"/>
</dbReference>
<gene>
    <name evidence="7" type="ORF">PHAECO_LOCUS11920</name>
</gene>
<dbReference type="Pfam" id="PF00069">
    <property type="entry name" value="Pkinase"/>
    <property type="match status" value="1"/>
</dbReference>
<dbReference type="GO" id="GO:0004674">
    <property type="term" value="F:protein serine/threonine kinase activity"/>
    <property type="evidence" value="ECO:0007669"/>
    <property type="project" value="UniProtKB-EC"/>
</dbReference>